<dbReference type="Proteomes" id="UP000012073">
    <property type="component" value="Unassembled WGS sequence"/>
</dbReference>
<dbReference type="KEGG" id="ccp:CHC_T00001307001"/>
<sequence>MCVPAPPLSRLSGRGPPRQKKDRKSRDKARQWRAKQGCTCMPIAYPSSPPAAVVAVSEHIQKFLNFPHGWGL</sequence>
<evidence type="ECO:0000256" key="1">
    <source>
        <dbReference type="SAM" id="MobiDB-lite"/>
    </source>
</evidence>
<dbReference type="GeneID" id="17326575"/>
<name>R7QKA1_CHOCR</name>
<protein>
    <submittedName>
        <fullName evidence="2">Uncharacterized protein</fullName>
    </submittedName>
</protein>
<dbReference type="RefSeq" id="XP_005718857.1">
    <property type="nucleotide sequence ID" value="XM_005718800.1"/>
</dbReference>
<keyword evidence="3" id="KW-1185">Reference proteome</keyword>
<dbReference type="Gramene" id="CDF38952">
    <property type="protein sequence ID" value="CDF38952"/>
    <property type="gene ID" value="CHC_T00001307001"/>
</dbReference>
<feature type="region of interest" description="Disordered" evidence="1">
    <location>
        <begin position="1"/>
        <end position="32"/>
    </location>
</feature>
<evidence type="ECO:0000313" key="2">
    <source>
        <dbReference type="EMBL" id="CDF38952.1"/>
    </source>
</evidence>
<proteinExistence type="predicted"/>
<reference evidence="3" key="1">
    <citation type="journal article" date="2013" name="Proc. Natl. Acad. Sci. U.S.A.">
        <title>Genome structure and metabolic features in the red seaweed Chondrus crispus shed light on evolution of the Archaeplastida.</title>
        <authorList>
            <person name="Collen J."/>
            <person name="Porcel B."/>
            <person name="Carre W."/>
            <person name="Ball S.G."/>
            <person name="Chaparro C."/>
            <person name="Tonon T."/>
            <person name="Barbeyron T."/>
            <person name="Michel G."/>
            <person name="Noel B."/>
            <person name="Valentin K."/>
            <person name="Elias M."/>
            <person name="Artiguenave F."/>
            <person name="Arun A."/>
            <person name="Aury J.M."/>
            <person name="Barbosa-Neto J.F."/>
            <person name="Bothwell J.H."/>
            <person name="Bouget F.Y."/>
            <person name="Brillet L."/>
            <person name="Cabello-Hurtado F."/>
            <person name="Capella-Gutierrez S."/>
            <person name="Charrier B."/>
            <person name="Cladiere L."/>
            <person name="Cock J.M."/>
            <person name="Coelho S.M."/>
            <person name="Colleoni C."/>
            <person name="Czjzek M."/>
            <person name="Da Silva C."/>
            <person name="Delage L."/>
            <person name="Denoeud F."/>
            <person name="Deschamps P."/>
            <person name="Dittami S.M."/>
            <person name="Gabaldon T."/>
            <person name="Gachon C.M."/>
            <person name="Groisillier A."/>
            <person name="Herve C."/>
            <person name="Jabbari K."/>
            <person name="Katinka M."/>
            <person name="Kloareg B."/>
            <person name="Kowalczyk N."/>
            <person name="Labadie K."/>
            <person name="Leblanc C."/>
            <person name="Lopez P.J."/>
            <person name="McLachlan D.H."/>
            <person name="Meslet-Cladiere L."/>
            <person name="Moustafa A."/>
            <person name="Nehr Z."/>
            <person name="Nyvall Collen P."/>
            <person name="Panaud O."/>
            <person name="Partensky F."/>
            <person name="Poulain J."/>
            <person name="Rensing S.A."/>
            <person name="Rousvoal S."/>
            <person name="Samson G."/>
            <person name="Symeonidi A."/>
            <person name="Weissenbach J."/>
            <person name="Zambounis A."/>
            <person name="Wincker P."/>
            <person name="Boyen C."/>
        </authorList>
    </citation>
    <scope>NUCLEOTIDE SEQUENCE [LARGE SCALE GENOMIC DNA]</scope>
    <source>
        <strain evidence="3">cv. Stackhouse</strain>
    </source>
</reference>
<organism evidence="2 3">
    <name type="scientific">Chondrus crispus</name>
    <name type="common">Carrageen Irish moss</name>
    <name type="synonym">Polymorpha crispa</name>
    <dbReference type="NCBI Taxonomy" id="2769"/>
    <lineage>
        <taxon>Eukaryota</taxon>
        <taxon>Rhodophyta</taxon>
        <taxon>Florideophyceae</taxon>
        <taxon>Rhodymeniophycidae</taxon>
        <taxon>Gigartinales</taxon>
        <taxon>Gigartinaceae</taxon>
        <taxon>Chondrus</taxon>
    </lineage>
</organism>
<dbReference type="EMBL" id="HG001979">
    <property type="protein sequence ID" value="CDF38952.1"/>
    <property type="molecule type" value="Genomic_DNA"/>
</dbReference>
<dbReference type="AlphaFoldDB" id="R7QKA1"/>
<accession>R7QKA1</accession>
<gene>
    <name evidence="2" type="ORF">CHC_T00001307001</name>
</gene>
<evidence type="ECO:0000313" key="3">
    <source>
        <dbReference type="Proteomes" id="UP000012073"/>
    </source>
</evidence>